<evidence type="ECO:0000256" key="5">
    <source>
        <dbReference type="PROSITE-ProRule" id="PRU00335"/>
    </source>
</evidence>
<dbReference type="InterPro" id="IPR009057">
    <property type="entry name" value="Homeodomain-like_sf"/>
</dbReference>
<reference evidence="7 8" key="1">
    <citation type="submission" date="2021-01" db="EMBL/GenBank/DDBJ databases">
        <title>Whole genome shotgun sequence of Verrucosispora andamanensis NBRC 109075.</title>
        <authorList>
            <person name="Komaki H."/>
            <person name="Tamura T."/>
        </authorList>
    </citation>
    <scope>NUCLEOTIDE SEQUENCE [LARGE SCALE GENOMIC DNA]</scope>
    <source>
        <strain evidence="7 8">NBRC 109075</strain>
    </source>
</reference>
<dbReference type="Proteomes" id="UP000647017">
    <property type="component" value="Unassembled WGS sequence"/>
</dbReference>
<dbReference type="PANTHER" id="PTHR47506:SF1">
    <property type="entry name" value="HTH-TYPE TRANSCRIPTIONAL REGULATOR YJDC"/>
    <property type="match status" value="1"/>
</dbReference>
<dbReference type="PROSITE" id="PS50977">
    <property type="entry name" value="HTH_TETR_2"/>
    <property type="match status" value="1"/>
</dbReference>
<gene>
    <name evidence="7" type="ORF">Van01_64140</name>
</gene>
<dbReference type="SUPFAM" id="SSF48498">
    <property type="entry name" value="Tetracyclin repressor-like, C-terminal domain"/>
    <property type="match status" value="1"/>
</dbReference>
<keyword evidence="3 5" id="KW-0238">DNA-binding</keyword>
<evidence type="ECO:0000256" key="2">
    <source>
        <dbReference type="ARBA" id="ARBA00023015"/>
    </source>
</evidence>
<keyword evidence="4" id="KW-0804">Transcription</keyword>
<protein>
    <recommendedName>
        <fullName evidence="6">HTH tetR-type domain-containing protein</fullName>
    </recommendedName>
</protein>
<sequence>MPRKVDHRERRELLANALMRLAAAQGLEKVSLRQVAAEAGVSTGMVQHYFRTKDEMMTFALGMVMDRIRERSQAEAAPTTPRELVRGLLLQVLPLDETRRLENHVVLAFLAYAALRPSIASGLREGAAGMRTFLAGQLRAAAADGIDPDHAAAGLLALVDGLGLQLLSHQYTEAEAVAALDAQLTLLFRPAAT</sequence>
<dbReference type="InterPro" id="IPR039538">
    <property type="entry name" value="BetI_C"/>
</dbReference>
<keyword evidence="1" id="KW-0678">Repressor</keyword>
<dbReference type="InterPro" id="IPR001647">
    <property type="entry name" value="HTH_TetR"/>
</dbReference>
<dbReference type="Pfam" id="PF00440">
    <property type="entry name" value="TetR_N"/>
    <property type="match status" value="1"/>
</dbReference>
<feature type="DNA-binding region" description="H-T-H motif" evidence="5">
    <location>
        <begin position="31"/>
        <end position="50"/>
    </location>
</feature>
<dbReference type="RefSeq" id="WP_204015632.1">
    <property type="nucleotide sequence ID" value="NZ_BOOZ01000087.1"/>
</dbReference>
<evidence type="ECO:0000313" key="7">
    <source>
        <dbReference type="EMBL" id="GIJ13200.1"/>
    </source>
</evidence>
<evidence type="ECO:0000313" key="8">
    <source>
        <dbReference type="Proteomes" id="UP000647017"/>
    </source>
</evidence>
<name>A0ABQ4I5N8_9ACTN</name>
<evidence type="ECO:0000256" key="1">
    <source>
        <dbReference type="ARBA" id="ARBA00022491"/>
    </source>
</evidence>
<accession>A0ABQ4I5N8</accession>
<organism evidence="7 8">
    <name type="scientific">Micromonospora andamanensis</name>
    <dbReference type="NCBI Taxonomy" id="1287068"/>
    <lineage>
        <taxon>Bacteria</taxon>
        <taxon>Bacillati</taxon>
        <taxon>Actinomycetota</taxon>
        <taxon>Actinomycetes</taxon>
        <taxon>Micromonosporales</taxon>
        <taxon>Micromonosporaceae</taxon>
        <taxon>Micromonospora</taxon>
    </lineage>
</organism>
<evidence type="ECO:0000256" key="3">
    <source>
        <dbReference type="ARBA" id="ARBA00023125"/>
    </source>
</evidence>
<comment type="caution">
    <text evidence="7">The sequence shown here is derived from an EMBL/GenBank/DDBJ whole genome shotgun (WGS) entry which is preliminary data.</text>
</comment>
<keyword evidence="8" id="KW-1185">Reference proteome</keyword>
<evidence type="ECO:0000259" key="6">
    <source>
        <dbReference type="PROSITE" id="PS50977"/>
    </source>
</evidence>
<feature type="domain" description="HTH tetR-type" evidence="6">
    <location>
        <begin position="8"/>
        <end position="68"/>
    </location>
</feature>
<dbReference type="Gene3D" id="1.10.357.10">
    <property type="entry name" value="Tetracycline Repressor, domain 2"/>
    <property type="match status" value="1"/>
</dbReference>
<dbReference type="EMBL" id="BOOZ01000087">
    <property type="protein sequence ID" value="GIJ13200.1"/>
    <property type="molecule type" value="Genomic_DNA"/>
</dbReference>
<proteinExistence type="predicted"/>
<dbReference type="Pfam" id="PF13977">
    <property type="entry name" value="TetR_C_6"/>
    <property type="match status" value="1"/>
</dbReference>
<dbReference type="PANTHER" id="PTHR47506">
    <property type="entry name" value="TRANSCRIPTIONAL REGULATORY PROTEIN"/>
    <property type="match status" value="1"/>
</dbReference>
<keyword evidence="2" id="KW-0805">Transcription regulation</keyword>
<evidence type="ECO:0000256" key="4">
    <source>
        <dbReference type="ARBA" id="ARBA00023163"/>
    </source>
</evidence>
<dbReference type="SUPFAM" id="SSF46689">
    <property type="entry name" value="Homeodomain-like"/>
    <property type="match status" value="1"/>
</dbReference>
<dbReference type="InterPro" id="IPR036271">
    <property type="entry name" value="Tet_transcr_reg_TetR-rel_C_sf"/>
</dbReference>